<accession>A0A3L6ZM42</accession>
<feature type="signal peptide" evidence="1">
    <location>
        <begin position="1"/>
        <end position="22"/>
    </location>
</feature>
<comment type="caution">
    <text evidence="2">The sequence shown here is derived from an EMBL/GenBank/DDBJ whole genome shotgun (WGS) entry which is preliminary data.</text>
</comment>
<dbReference type="EMBL" id="RCUV01000017">
    <property type="protein sequence ID" value="RLP69024.1"/>
    <property type="molecule type" value="Genomic_DNA"/>
</dbReference>
<protein>
    <recommendedName>
        <fullName evidence="4">Lipoprotein</fullName>
    </recommendedName>
</protein>
<dbReference type="AlphaFoldDB" id="A0A3L6ZM42"/>
<evidence type="ECO:0000256" key="1">
    <source>
        <dbReference type="SAM" id="SignalP"/>
    </source>
</evidence>
<keyword evidence="3" id="KW-1185">Reference proteome</keyword>
<reference evidence="2 3" key="1">
    <citation type="submission" date="2018-10" db="EMBL/GenBank/DDBJ databases">
        <authorList>
            <person name="Li J."/>
        </authorList>
    </citation>
    <scope>NUCLEOTIDE SEQUENCE [LARGE SCALE GENOMIC DNA]</scope>
    <source>
        <strain evidence="2 3">CCTCC AB209002</strain>
    </source>
</reference>
<evidence type="ECO:0000313" key="2">
    <source>
        <dbReference type="EMBL" id="RLP69024.1"/>
    </source>
</evidence>
<feature type="chain" id="PRO_5018011650" description="Lipoprotein" evidence="1">
    <location>
        <begin position="23"/>
        <end position="148"/>
    </location>
</feature>
<sequence>MNKTAHRARTFALLSTIPLALALTGCSVVDGFNPKEQSVSFDTAAEVTDRWKGDAAWLPADATAIEIRESTIDDTAVLLAASDAELDPELCAVVSRQSAPAYQVEGSPDPYKAGEVFACGTWTVMAAEDGWFGWNPNHPDEAQQSPTR</sequence>
<proteinExistence type="predicted"/>
<dbReference type="PROSITE" id="PS51257">
    <property type="entry name" value="PROKAR_LIPOPROTEIN"/>
    <property type="match status" value="1"/>
</dbReference>
<dbReference type="RefSeq" id="WP_121673612.1">
    <property type="nucleotide sequence ID" value="NZ_BMXM01000016.1"/>
</dbReference>
<keyword evidence="1" id="KW-0732">Signal</keyword>
<gene>
    <name evidence="2" type="ORF">D9V29_12235</name>
</gene>
<dbReference type="Proteomes" id="UP000270299">
    <property type="component" value="Unassembled WGS sequence"/>
</dbReference>
<evidence type="ECO:0000313" key="3">
    <source>
        <dbReference type="Proteomes" id="UP000270299"/>
    </source>
</evidence>
<name>A0A3L6ZM42_9MICO</name>
<evidence type="ECO:0008006" key="4">
    <source>
        <dbReference type="Google" id="ProtNLM"/>
    </source>
</evidence>
<organism evidence="2 3">
    <name type="scientific">Mycetocola manganoxydans</name>
    <dbReference type="NCBI Taxonomy" id="699879"/>
    <lineage>
        <taxon>Bacteria</taxon>
        <taxon>Bacillati</taxon>
        <taxon>Actinomycetota</taxon>
        <taxon>Actinomycetes</taxon>
        <taxon>Micrococcales</taxon>
        <taxon>Microbacteriaceae</taxon>
        <taxon>Mycetocola</taxon>
    </lineage>
</organism>
<dbReference type="OrthoDB" id="5116543at2"/>